<evidence type="ECO:0000313" key="8">
    <source>
        <dbReference type="Proteomes" id="UP000324611"/>
    </source>
</evidence>
<dbReference type="Pfam" id="PF08281">
    <property type="entry name" value="Sigma70_r4_2"/>
    <property type="match status" value="1"/>
</dbReference>
<evidence type="ECO:0000256" key="2">
    <source>
        <dbReference type="ARBA" id="ARBA00023015"/>
    </source>
</evidence>
<dbReference type="NCBIfam" id="TIGR02937">
    <property type="entry name" value="sigma70-ECF"/>
    <property type="match status" value="1"/>
</dbReference>
<dbReference type="GO" id="GO:0003677">
    <property type="term" value="F:DNA binding"/>
    <property type="evidence" value="ECO:0007669"/>
    <property type="project" value="InterPro"/>
</dbReference>
<feature type="domain" description="RNA polymerase sigma factor 70 region 4 type 2" evidence="6">
    <location>
        <begin position="127"/>
        <end position="175"/>
    </location>
</feature>
<gene>
    <name evidence="7" type="ORF">F0L74_31760</name>
</gene>
<dbReference type="Gene3D" id="1.10.1740.10">
    <property type="match status" value="1"/>
</dbReference>
<evidence type="ECO:0000259" key="5">
    <source>
        <dbReference type="Pfam" id="PF04542"/>
    </source>
</evidence>
<accession>A0A5B2VPS8</accession>
<dbReference type="EMBL" id="VUOC01000004">
    <property type="protein sequence ID" value="KAA2240720.1"/>
    <property type="molecule type" value="Genomic_DNA"/>
</dbReference>
<dbReference type="GO" id="GO:0006352">
    <property type="term" value="P:DNA-templated transcription initiation"/>
    <property type="evidence" value="ECO:0007669"/>
    <property type="project" value="InterPro"/>
</dbReference>
<evidence type="ECO:0000256" key="1">
    <source>
        <dbReference type="ARBA" id="ARBA00010641"/>
    </source>
</evidence>
<evidence type="ECO:0000313" key="7">
    <source>
        <dbReference type="EMBL" id="KAA2240720.1"/>
    </source>
</evidence>
<organism evidence="7 8">
    <name type="scientific">Chitinophaga agrisoli</name>
    <dbReference type="NCBI Taxonomy" id="2607653"/>
    <lineage>
        <taxon>Bacteria</taxon>
        <taxon>Pseudomonadati</taxon>
        <taxon>Bacteroidota</taxon>
        <taxon>Chitinophagia</taxon>
        <taxon>Chitinophagales</taxon>
        <taxon>Chitinophagaceae</taxon>
        <taxon>Chitinophaga</taxon>
    </lineage>
</organism>
<dbReference type="PANTHER" id="PTHR43133">
    <property type="entry name" value="RNA POLYMERASE ECF-TYPE SIGMA FACTO"/>
    <property type="match status" value="1"/>
</dbReference>
<comment type="caution">
    <text evidence="7">The sequence shown here is derived from an EMBL/GenBank/DDBJ whole genome shotgun (WGS) entry which is preliminary data.</text>
</comment>
<feature type="domain" description="RNA polymerase sigma-70 region 2" evidence="5">
    <location>
        <begin position="34"/>
        <end position="89"/>
    </location>
</feature>
<dbReference type="SUPFAM" id="SSF88659">
    <property type="entry name" value="Sigma3 and sigma4 domains of RNA polymerase sigma factors"/>
    <property type="match status" value="1"/>
</dbReference>
<dbReference type="GO" id="GO:0016987">
    <property type="term" value="F:sigma factor activity"/>
    <property type="evidence" value="ECO:0007669"/>
    <property type="project" value="UniProtKB-KW"/>
</dbReference>
<protein>
    <submittedName>
        <fullName evidence="7">Sigma-70 family RNA polymerase sigma factor</fullName>
    </submittedName>
</protein>
<dbReference type="Pfam" id="PF04542">
    <property type="entry name" value="Sigma70_r2"/>
    <property type="match status" value="1"/>
</dbReference>
<dbReference type="PANTHER" id="PTHR43133:SF46">
    <property type="entry name" value="RNA POLYMERASE SIGMA-70 FACTOR ECF SUBFAMILY"/>
    <property type="match status" value="1"/>
</dbReference>
<keyword evidence="2" id="KW-0805">Transcription regulation</keyword>
<dbReference type="InterPro" id="IPR014284">
    <property type="entry name" value="RNA_pol_sigma-70_dom"/>
</dbReference>
<dbReference type="InterPro" id="IPR039425">
    <property type="entry name" value="RNA_pol_sigma-70-like"/>
</dbReference>
<sequence length="189" mass="21743">MSISELTDTGLLQRIQQDDVQAFEALYLRLWESLFVFAMKRLGTESDAEDVVQEVFASLWARRHSLQVRDSFEGYLFSAVKYKVINRIAAMMQHPEKLDYVRESLLPAVNNASEGLLSKELQHILSQGVQSLPAKMREIYLLYIEQHRSITDISHLLSLSEQTVRNQLGLARGRLKKSLQHAMLLSFFC</sequence>
<name>A0A5B2VPS8_9BACT</name>
<reference evidence="7 8" key="2">
    <citation type="submission" date="2019-09" db="EMBL/GenBank/DDBJ databases">
        <authorList>
            <person name="Jin C."/>
        </authorList>
    </citation>
    <scope>NUCLEOTIDE SEQUENCE [LARGE SCALE GENOMIC DNA]</scope>
    <source>
        <strain evidence="7 8">BN140078</strain>
    </source>
</reference>
<dbReference type="Gene3D" id="1.10.10.10">
    <property type="entry name" value="Winged helix-like DNA-binding domain superfamily/Winged helix DNA-binding domain"/>
    <property type="match status" value="1"/>
</dbReference>
<comment type="similarity">
    <text evidence="1">Belongs to the sigma-70 factor family. ECF subfamily.</text>
</comment>
<dbReference type="InterPro" id="IPR007627">
    <property type="entry name" value="RNA_pol_sigma70_r2"/>
</dbReference>
<dbReference type="InterPro" id="IPR036388">
    <property type="entry name" value="WH-like_DNA-bd_sf"/>
</dbReference>
<proteinExistence type="inferred from homology"/>
<dbReference type="InterPro" id="IPR013324">
    <property type="entry name" value="RNA_pol_sigma_r3/r4-like"/>
</dbReference>
<evidence type="ECO:0000256" key="4">
    <source>
        <dbReference type="ARBA" id="ARBA00023163"/>
    </source>
</evidence>
<keyword evidence="4" id="KW-0804">Transcription</keyword>
<reference evidence="7 8" key="1">
    <citation type="submission" date="2019-09" db="EMBL/GenBank/DDBJ databases">
        <title>Chitinophaga ginsengihumi sp. nov., isolated from soil of ginseng rhizosphere.</title>
        <authorList>
            <person name="Lee J."/>
        </authorList>
    </citation>
    <scope>NUCLEOTIDE SEQUENCE [LARGE SCALE GENOMIC DNA]</scope>
    <source>
        <strain evidence="7 8">BN140078</strain>
    </source>
</reference>
<evidence type="ECO:0000259" key="6">
    <source>
        <dbReference type="Pfam" id="PF08281"/>
    </source>
</evidence>
<keyword evidence="3" id="KW-0731">Sigma factor</keyword>
<keyword evidence="8" id="KW-1185">Reference proteome</keyword>
<dbReference type="InterPro" id="IPR013249">
    <property type="entry name" value="RNA_pol_sigma70_r4_t2"/>
</dbReference>
<dbReference type="Proteomes" id="UP000324611">
    <property type="component" value="Unassembled WGS sequence"/>
</dbReference>
<evidence type="ECO:0000256" key="3">
    <source>
        <dbReference type="ARBA" id="ARBA00023082"/>
    </source>
</evidence>
<dbReference type="RefSeq" id="WP_149841897.1">
    <property type="nucleotide sequence ID" value="NZ_VUOC01000004.1"/>
</dbReference>
<dbReference type="InterPro" id="IPR013325">
    <property type="entry name" value="RNA_pol_sigma_r2"/>
</dbReference>
<dbReference type="SUPFAM" id="SSF88946">
    <property type="entry name" value="Sigma2 domain of RNA polymerase sigma factors"/>
    <property type="match status" value="1"/>
</dbReference>
<dbReference type="AlphaFoldDB" id="A0A5B2VPS8"/>